<comment type="similarity">
    <text evidence="2 10">Belongs to the peptidase M14 family.</text>
</comment>
<evidence type="ECO:0000256" key="10">
    <source>
        <dbReference type="PROSITE-ProRule" id="PRU01379"/>
    </source>
</evidence>
<evidence type="ECO:0000256" key="3">
    <source>
        <dbReference type="ARBA" id="ARBA00022645"/>
    </source>
</evidence>
<evidence type="ECO:0000256" key="5">
    <source>
        <dbReference type="ARBA" id="ARBA00022723"/>
    </source>
</evidence>
<dbReference type="GO" id="GO:0008270">
    <property type="term" value="F:zinc ion binding"/>
    <property type="evidence" value="ECO:0007669"/>
    <property type="project" value="InterPro"/>
</dbReference>
<proteinExistence type="inferred from homology"/>
<evidence type="ECO:0000313" key="13">
    <source>
        <dbReference type="WBParaSite" id="jg3096"/>
    </source>
</evidence>
<reference evidence="13" key="1">
    <citation type="submission" date="2022-11" db="UniProtKB">
        <authorList>
            <consortium name="WormBaseParasite"/>
        </authorList>
    </citation>
    <scope>IDENTIFICATION</scope>
</reference>
<dbReference type="PANTHER" id="PTHR11705:SF51">
    <property type="entry name" value="CARBOXYPEPTIDASE SURO-1-RELATED"/>
    <property type="match status" value="1"/>
</dbReference>
<dbReference type="AlphaFoldDB" id="A0A915E6J6"/>
<feature type="active site" description="Proton donor/acceptor" evidence="10">
    <location>
        <position position="144"/>
    </location>
</feature>
<name>A0A915E6J6_9BILA</name>
<keyword evidence="12" id="KW-1185">Reference proteome</keyword>
<evidence type="ECO:0000256" key="1">
    <source>
        <dbReference type="ARBA" id="ARBA00001947"/>
    </source>
</evidence>
<sequence>MGGIRCCQGVDLNRNFDFHWAKTGSSLNPCSNLYAGQSAFSEPEAKAVASYLTSNDVIDKVDAFITLHTYAQMWIHPYSHETQYYPNDVAKMKKVAEKATGRLRDIYGTKYRVGTGADLLAPASGGSDDWAKEKLGVKYVYLVELRPKLELSNGFILKQEELIPTAVETFEGIKVVIEAVLEENNLSKSLKAQRLLIDHHYLVHLHHPVFLVVLNLFQPYLLPLPQIHPFQVVLPQIT</sequence>
<protein>
    <submittedName>
        <fullName evidence="13">Peptidase M14 carboxypeptidase A domain-containing protein</fullName>
    </submittedName>
</protein>
<organism evidence="12 13">
    <name type="scientific">Ditylenchus dipsaci</name>
    <dbReference type="NCBI Taxonomy" id="166011"/>
    <lineage>
        <taxon>Eukaryota</taxon>
        <taxon>Metazoa</taxon>
        <taxon>Ecdysozoa</taxon>
        <taxon>Nematoda</taxon>
        <taxon>Chromadorea</taxon>
        <taxon>Rhabditida</taxon>
        <taxon>Tylenchina</taxon>
        <taxon>Tylenchomorpha</taxon>
        <taxon>Sphaerularioidea</taxon>
        <taxon>Anguinidae</taxon>
        <taxon>Anguininae</taxon>
        <taxon>Ditylenchus</taxon>
    </lineage>
</organism>
<evidence type="ECO:0000256" key="4">
    <source>
        <dbReference type="ARBA" id="ARBA00022670"/>
    </source>
</evidence>
<evidence type="ECO:0000256" key="6">
    <source>
        <dbReference type="ARBA" id="ARBA00022729"/>
    </source>
</evidence>
<keyword evidence="6" id="KW-0732">Signal</keyword>
<keyword evidence="7" id="KW-0378">Hydrolase</keyword>
<dbReference type="FunFam" id="3.40.630.10:FF:000084">
    <property type="entry name" value="Carboxypeptidase B2"/>
    <property type="match status" value="1"/>
</dbReference>
<dbReference type="InterPro" id="IPR000834">
    <property type="entry name" value="Peptidase_M14"/>
</dbReference>
<dbReference type="SUPFAM" id="SSF53187">
    <property type="entry name" value="Zn-dependent exopeptidases"/>
    <property type="match status" value="1"/>
</dbReference>
<dbReference type="Gene3D" id="3.40.630.10">
    <property type="entry name" value="Zn peptidases"/>
    <property type="match status" value="1"/>
</dbReference>
<dbReference type="GO" id="GO:0006508">
    <property type="term" value="P:proteolysis"/>
    <property type="evidence" value="ECO:0007669"/>
    <property type="project" value="UniProtKB-KW"/>
</dbReference>
<evidence type="ECO:0000256" key="7">
    <source>
        <dbReference type="ARBA" id="ARBA00022801"/>
    </source>
</evidence>
<feature type="domain" description="Peptidase M14" evidence="11">
    <location>
        <begin position="1"/>
        <end position="180"/>
    </location>
</feature>
<accession>A0A915E6J6</accession>
<evidence type="ECO:0000256" key="9">
    <source>
        <dbReference type="ARBA" id="ARBA00023049"/>
    </source>
</evidence>
<evidence type="ECO:0000313" key="12">
    <source>
        <dbReference type="Proteomes" id="UP000887574"/>
    </source>
</evidence>
<comment type="cofactor">
    <cofactor evidence="1">
        <name>Zn(2+)</name>
        <dbReference type="ChEBI" id="CHEBI:29105"/>
    </cofactor>
</comment>
<keyword evidence="4" id="KW-0645">Protease</keyword>
<dbReference type="GO" id="GO:0005615">
    <property type="term" value="C:extracellular space"/>
    <property type="evidence" value="ECO:0007669"/>
    <property type="project" value="TreeGrafter"/>
</dbReference>
<keyword evidence="3" id="KW-0121">Carboxypeptidase</keyword>
<dbReference type="GO" id="GO:0004181">
    <property type="term" value="F:metallocarboxypeptidase activity"/>
    <property type="evidence" value="ECO:0007669"/>
    <property type="project" value="InterPro"/>
</dbReference>
<keyword evidence="5" id="KW-0479">Metal-binding</keyword>
<evidence type="ECO:0000259" key="11">
    <source>
        <dbReference type="PROSITE" id="PS52035"/>
    </source>
</evidence>
<dbReference type="WBParaSite" id="jg3096">
    <property type="protein sequence ID" value="jg3096"/>
    <property type="gene ID" value="jg3096"/>
</dbReference>
<evidence type="ECO:0000256" key="2">
    <source>
        <dbReference type="ARBA" id="ARBA00005988"/>
    </source>
</evidence>
<dbReference type="Proteomes" id="UP000887574">
    <property type="component" value="Unplaced"/>
</dbReference>
<keyword evidence="8" id="KW-0862">Zinc</keyword>
<dbReference type="PROSITE" id="PS52035">
    <property type="entry name" value="PEPTIDASE_M14"/>
    <property type="match status" value="1"/>
</dbReference>
<dbReference type="SMART" id="SM00631">
    <property type="entry name" value="Zn_pept"/>
    <property type="match status" value="1"/>
</dbReference>
<dbReference type="PANTHER" id="PTHR11705">
    <property type="entry name" value="PROTEASE FAMILY M14 CARBOXYPEPTIDASE A,B"/>
    <property type="match status" value="1"/>
</dbReference>
<keyword evidence="9" id="KW-0482">Metalloprotease</keyword>
<dbReference type="Pfam" id="PF00246">
    <property type="entry name" value="Peptidase_M14"/>
    <property type="match status" value="1"/>
</dbReference>
<evidence type="ECO:0000256" key="8">
    <source>
        <dbReference type="ARBA" id="ARBA00022833"/>
    </source>
</evidence>